<sequence>MPPKIAKLDPAKQEAEFLSAILMDLLRNCEENKYCADCSGKQPRWASWNLGVFLCIRCAGIHRNLGVHISRVKSINLDTWTAEQVQSMRIMGNARAKQIYEATLAENFSRPCTDQSLESFIRQKYESKKYILRDYIPVKANAADLPRKRQDSVVKMQSGEQAKPPPKIAPANNDKISSNPVKNKEPVQDLIDLKDLFGGISSPNNNGSNDHNSAVGKNGGNLHGHEIDAFGDFASAPSVAPLKTQMSDLNNDLFSLNLSGPSSDFKEGVLPSEKKTTSEILSLYNMPTQGRQNFQQASNNYQTSSQPSMIHNQFNSTLNWNASHQVMSPTSQQEQVISPTQMNHRPNQTQGQYDPFAGVPPSSAQQGRQKTVTDDLVDLFG</sequence>
<evidence type="ECO:0000313" key="2">
    <source>
        <dbReference type="WBParaSite" id="RSKR_0000774800.1"/>
    </source>
</evidence>
<reference evidence="2" key="1">
    <citation type="submission" date="2016-11" db="UniProtKB">
        <authorList>
            <consortium name="WormBaseParasite"/>
        </authorList>
    </citation>
    <scope>IDENTIFICATION</scope>
    <source>
        <strain evidence="2">KR3021</strain>
    </source>
</reference>
<protein>
    <submittedName>
        <fullName evidence="2">Arf-GAP domain-containing protein</fullName>
    </submittedName>
</protein>
<organism evidence="1 2">
    <name type="scientific">Rhabditophanes sp. KR3021</name>
    <dbReference type="NCBI Taxonomy" id="114890"/>
    <lineage>
        <taxon>Eukaryota</taxon>
        <taxon>Metazoa</taxon>
        <taxon>Ecdysozoa</taxon>
        <taxon>Nematoda</taxon>
        <taxon>Chromadorea</taxon>
        <taxon>Rhabditida</taxon>
        <taxon>Tylenchina</taxon>
        <taxon>Panagrolaimomorpha</taxon>
        <taxon>Strongyloidoidea</taxon>
        <taxon>Alloionematidae</taxon>
        <taxon>Rhabditophanes</taxon>
    </lineage>
</organism>
<proteinExistence type="predicted"/>
<accession>A0AC35U6D7</accession>
<dbReference type="WBParaSite" id="RSKR_0000774800.1">
    <property type="protein sequence ID" value="RSKR_0000774800.1"/>
    <property type="gene ID" value="RSKR_0000774800"/>
</dbReference>
<dbReference type="Proteomes" id="UP000095286">
    <property type="component" value="Unplaced"/>
</dbReference>
<name>A0AC35U6D7_9BILA</name>
<evidence type="ECO:0000313" key="1">
    <source>
        <dbReference type="Proteomes" id="UP000095286"/>
    </source>
</evidence>